<feature type="chain" id="PRO_5046135813" evidence="1">
    <location>
        <begin position="20"/>
        <end position="147"/>
    </location>
</feature>
<proteinExistence type="predicted"/>
<dbReference type="GeneID" id="108619446"/>
<name>A0ABM1PWD1_DROAR</name>
<evidence type="ECO:0000313" key="3">
    <source>
        <dbReference type="RefSeq" id="XP_017871517.1"/>
    </source>
</evidence>
<reference evidence="2" key="1">
    <citation type="journal article" date="1997" name="Nucleic Acids Res.">
        <title>tRNAscan-SE: a program for improved detection of transfer RNA genes in genomic sequence.</title>
        <authorList>
            <person name="Lowe T.M."/>
            <person name="Eddy S.R."/>
        </authorList>
    </citation>
    <scope>NUCLEOTIDE SEQUENCE [LARGE SCALE GENOMIC DNA]</scope>
</reference>
<keyword evidence="1" id="KW-0732">Signal</keyword>
<dbReference type="Proteomes" id="UP000694904">
    <property type="component" value="Chromosome X"/>
</dbReference>
<sequence length="147" mass="15891">MRARAIIIIFSICCGCCCSDRSLVSAARLRRQVVQPVWLMRPDLLPSAQAAKVNVTPQKLEEVAALRATIQKAVNDGTYVVAASPQQFISSLGQPTNPLAAGAQFPMPVLPAFPTWLRPGKLGMQFDISESLRGSLRSLAIEETGQL</sequence>
<evidence type="ECO:0000313" key="2">
    <source>
        <dbReference type="Proteomes" id="UP000694904"/>
    </source>
</evidence>
<gene>
    <name evidence="3" type="primary">LOC108619446</name>
</gene>
<reference evidence="2" key="2">
    <citation type="journal article" date="2016" name="G3 (Bethesda)">
        <title>Genome Evolution in Three Species of Cactophilic Drosophila.</title>
        <authorList>
            <person name="Sanchez-Flores A."/>
            <person name="Penazola F."/>
            <person name="Carpinteyro-Ponce J."/>
            <person name="Nazario-Yepiz N."/>
            <person name="Abreu-Goodger C."/>
            <person name="Machado C.A."/>
            <person name="Markow T.A."/>
        </authorList>
    </citation>
    <scope>NUCLEOTIDE SEQUENCE [LARGE SCALE GENOMIC DNA]</scope>
</reference>
<reference evidence="3" key="3">
    <citation type="submission" date="2025-08" db="UniProtKB">
        <authorList>
            <consortium name="RefSeq"/>
        </authorList>
    </citation>
    <scope>IDENTIFICATION</scope>
    <source>
        <tissue evidence="3">Whole organism</tissue>
    </source>
</reference>
<evidence type="ECO:0000256" key="1">
    <source>
        <dbReference type="SAM" id="SignalP"/>
    </source>
</evidence>
<keyword evidence="2" id="KW-1185">Reference proteome</keyword>
<protein>
    <submittedName>
        <fullName evidence="3">Uncharacterized protein LOC108619446 isoform X1</fullName>
    </submittedName>
</protein>
<dbReference type="RefSeq" id="XP_017871517.1">
    <property type="nucleotide sequence ID" value="XM_018016028.1"/>
</dbReference>
<organism evidence="2 3">
    <name type="scientific">Drosophila arizonae</name>
    <name type="common">Fruit fly</name>
    <dbReference type="NCBI Taxonomy" id="7263"/>
    <lineage>
        <taxon>Eukaryota</taxon>
        <taxon>Metazoa</taxon>
        <taxon>Ecdysozoa</taxon>
        <taxon>Arthropoda</taxon>
        <taxon>Hexapoda</taxon>
        <taxon>Insecta</taxon>
        <taxon>Pterygota</taxon>
        <taxon>Neoptera</taxon>
        <taxon>Endopterygota</taxon>
        <taxon>Diptera</taxon>
        <taxon>Brachycera</taxon>
        <taxon>Muscomorpha</taxon>
        <taxon>Ephydroidea</taxon>
        <taxon>Drosophilidae</taxon>
        <taxon>Drosophila</taxon>
    </lineage>
</organism>
<feature type="signal peptide" evidence="1">
    <location>
        <begin position="1"/>
        <end position="19"/>
    </location>
</feature>
<accession>A0ABM1PWD1</accession>